<dbReference type="Pfam" id="PF00005">
    <property type="entry name" value="ABC_tran"/>
    <property type="match status" value="1"/>
</dbReference>
<keyword evidence="4" id="KW-0677">Repeat</keyword>
<dbReference type="PROSITE" id="PS50929">
    <property type="entry name" value="ABC_TM1F"/>
    <property type="match status" value="2"/>
</dbReference>
<reference evidence="13 14" key="1">
    <citation type="journal article" date="2014" name="Genome Biol. Evol.">
        <title>The secreted proteins of Achlya hypogyna and Thraustotheca clavata identify the ancestral oomycete secretome and reveal gene acquisitions by horizontal gene transfer.</title>
        <authorList>
            <person name="Misner I."/>
            <person name="Blouin N."/>
            <person name="Leonard G."/>
            <person name="Richards T.A."/>
            <person name="Lane C.E."/>
        </authorList>
    </citation>
    <scope>NUCLEOTIDE SEQUENCE [LARGE SCALE GENOMIC DNA]</scope>
    <source>
        <strain evidence="13 14">ATCC 48635</strain>
    </source>
</reference>
<dbReference type="InterPro" id="IPR011527">
    <property type="entry name" value="ABC1_TM_dom"/>
</dbReference>
<sequence>MAEYVAVQTPKAGDVKAPVREPNPRESASWLSIVGVSWMTALITRGAKAPLTEADTWPLPASDMASPLHERFSKHWETERLKAKPRIHVTMWHTFRGQILWGLTLYLAYAGIMLLQPILIQSILQYLQEDPVVHTTIHITNGYVLAALLTVLSFFSVTLINYAQYANTHTGCNAKLIAIDMVFYKTLRLSGFAKQEMTTGEVVTLASVDAERLFLGFSFGYWALIAPVMLLAVFIMIGNALGAVVGVCGGAVMLVFLYIGYVSGRKVGEVRRRLLKVQADRVKLTNEVLQGIRVVKLYAWEASLQAQLATIRDAELALLKAYQTRRTFNTVILYIAPVISLAVSLLVYVARGDKLTAPIAFTALAYMNIARFPCTVFSTAVMMTSEMVASCQRISKYLASDEVTTIYDAIEGPAAVELDAADFSWAAPATASEAPPLTLRNISLTLVPGTLTIVVGPVGSGKSSLMSAILGEIQQVGGQRHVNGRMSYVNQEAWIQHATLKNNILFNSAYDDDYYNAVLAACQLKPDLAMLPEGDATEIGERGINLSGGQKARVSLARGVYHRQADIYLLDDPLSALDVHVATAVFHECIKGLLAGKTTVLVLNSHYHFLPLADRVVVLEDGAIVGDGAYESLKEAHPHLMNFTEHSSAEPSDDEADATPDAAPESKAAPTAAKKGAGGLMDKEDRAKGSVTAKTYKAYFGASGASGVVVGASIVVFFVVSQTALSMTDWYMSYWSSHENLAAKLSSGWVYLGCALASVVLVYGRSLYVLLVALQCSKSLHSMLFEKVVGAPVPTFFDVTPMGRILNRFSSDLDQTDSQLPYFGLLLLQFLFQIGAVIVVCAASTPWILVLYAPLFFLFYKIQQYYNKTSGELKRLESISRTPVVTLVSETLGGLSTIRAFGVTNTFLHKQRAALDHYVSFSFLYNCSARWFQMRLDWLSSSIIAGVAFICVLTKASIGMAAAGLTLTYASQLSGFLSRMAMMMNTVENLMTSVERLSHYETLENEDDA</sequence>
<comment type="caution">
    <text evidence="13">The sequence shown here is derived from an EMBL/GenBank/DDBJ whole genome shotgun (WGS) entry which is preliminary data.</text>
</comment>
<dbReference type="Pfam" id="PF00664">
    <property type="entry name" value="ABC_membrane"/>
    <property type="match status" value="2"/>
</dbReference>
<keyword evidence="8 10" id="KW-0472">Membrane</keyword>
<evidence type="ECO:0000256" key="3">
    <source>
        <dbReference type="ARBA" id="ARBA00022692"/>
    </source>
</evidence>
<feature type="transmembrane region" description="Helical" evidence="10">
    <location>
        <begin position="749"/>
        <end position="774"/>
    </location>
</feature>
<evidence type="ECO:0000256" key="6">
    <source>
        <dbReference type="ARBA" id="ARBA00022840"/>
    </source>
</evidence>
<dbReference type="AlphaFoldDB" id="A0A1V9YM97"/>
<evidence type="ECO:0000313" key="13">
    <source>
        <dbReference type="EMBL" id="OQR86839.1"/>
    </source>
</evidence>
<feature type="compositionally biased region" description="Low complexity" evidence="9">
    <location>
        <begin position="659"/>
        <end position="675"/>
    </location>
</feature>
<dbReference type="SUPFAM" id="SSF90123">
    <property type="entry name" value="ABC transporter transmembrane region"/>
    <property type="match status" value="2"/>
</dbReference>
<name>A0A1V9YM97_ACHHY</name>
<dbReference type="Gene3D" id="3.40.50.300">
    <property type="entry name" value="P-loop containing nucleotide triphosphate hydrolases"/>
    <property type="match status" value="1"/>
</dbReference>
<dbReference type="CDD" id="cd03250">
    <property type="entry name" value="ABCC_MRP_domain1"/>
    <property type="match status" value="1"/>
</dbReference>
<dbReference type="InterPro" id="IPR044726">
    <property type="entry name" value="ABCC_6TM_D2"/>
</dbReference>
<keyword evidence="6" id="KW-0067">ATP-binding</keyword>
<dbReference type="InterPro" id="IPR017871">
    <property type="entry name" value="ABC_transporter-like_CS"/>
</dbReference>
<dbReference type="InterPro" id="IPR036640">
    <property type="entry name" value="ABC1_TM_sf"/>
</dbReference>
<dbReference type="InterPro" id="IPR027417">
    <property type="entry name" value="P-loop_NTPase"/>
</dbReference>
<feature type="domain" description="ABC transmembrane type-1" evidence="12">
    <location>
        <begin position="714"/>
        <end position="989"/>
    </location>
</feature>
<dbReference type="PROSITE" id="PS50893">
    <property type="entry name" value="ABC_TRANSPORTER_2"/>
    <property type="match status" value="1"/>
</dbReference>
<evidence type="ECO:0000256" key="8">
    <source>
        <dbReference type="ARBA" id="ARBA00023136"/>
    </source>
</evidence>
<dbReference type="GO" id="GO:0140359">
    <property type="term" value="F:ABC-type transporter activity"/>
    <property type="evidence" value="ECO:0007669"/>
    <property type="project" value="InterPro"/>
</dbReference>
<evidence type="ECO:0000259" key="11">
    <source>
        <dbReference type="PROSITE" id="PS50893"/>
    </source>
</evidence>
<dbReference type="CDD" id="cd18579">
    <property type="entry name" value="ABC_6TM_ABCC_D1"/>
    <property type="match status" value="1"/>
</dbReference>
<feature type="transmembrane region" description="Helical" evidence="10">
    <location>
        <begin position="370"/>
        <end position="389"/>
    </location>
</feature>
<dbReference type="PROSITE" id="PS00211">
    <property type="entry name" value="ABC_TRANSPORTER_1"/>
    <property type="match status" value="1"/>
</dbReference>
<keyword evidence="5" id="KW-0547">Nucleotide-binding</keyword>
<dbReference type="SUPFAM" id="SSF52540">
    <property type="entry name" value="P-loop containing nucleoside triphosphate hydrolases"/>
    <property type="match status" value="1"/>
</dbReference>
<evidence type="ECO:0000313" key="14">
    <source>
        <dbReference type="Proteomes" id="UP000243579"/>
    </source>
</evidence>
<keyword evidence="7 10" id="KW-1133">Transmembrane helix</keyword>
<dbReference type="GO" id="GO:0005774">
    <property type="term" value="C:vacuolar membrane"/>
    <property type="evidence" value="ECO:0007669"/>
    <property type="project" value="UniProtKB-SubCell"/>
</dbReference>
<evidence type="ECO:0000256" key="7">
    <source>
        <dbReference type="ARBA" id="ARBA00022989"/>
    </source>
</evidence>
<evidence type="ECO:0000256" key="5">
    <source>
        <dbReference type="ARBA" id="ARBA00022741"/>
    </source>
</evidence>
<dbReference type="Proteomes" id="UP000243579">
    <property type="component" value="Unassembled WGS sequence"/>
</dbReference>
<feature type="transmembrane region" description="Helical" evidence="10">
    <location>
        <begin position="698"/>
        <end position="720"/>
    </location>
</feature>
<feature type="transmembrane region" description="Helical" evidence="10">
    <location>
        <begin position="830"/>
        <end position="860"/>
    </location>
</feature>
<organism evidence="13 14">
    <name type="scientific">Achlya hypogyna</name>
    <name type="common">Oomycete</name>
    <name type="synonym">Protoachlya hypogyna</name>
    <dbReference type="NCBI Taxonomy" id="1202772"/>
    <lineage>
        <taxon>Eukaryota</taxon>
        <taxon>Sar</taxon>
        <taxon>Stramenopiles</taxon>
        <taxon>Oomycota</taxon>
        <taxon>Saprolegniomycetes</taxon>
        <taxon>Saprolegniales</taxon>
        <taxon>Achlyaceae</taxon>
        <taxon>Achlya</taxon>
    </lineage>
</organism>
<evidence type="ECO:0000256" key="2">
    <source>
        <dbReference type="ARBA" id="ARBA00022448"/>
    </source>
</evidence>
<keyword evidence="3 10" id="KW-0812">Transmembrane</keyword>
<keyword evidence="14" id="KW-1185">Reference proteome</keyword>
<feature type="region of interest" description="Disordered" evidence="9">
    <location>
        <begin position="645"/>
        <end position="681"/>
    </location>
</feature>
<gene>
    <name evidence="13" type="ORF">ACHHYP_09899</name>
</gene>
<dbReference type="SMART" id="SM00382">
    <property type="entry name" value="AAA"/>
    <property type="match status" value="1"/>
</dbReference>
<feature type="region of interest" description="Disordered" evidence="9">
    <location>
        <begin position="1"/>
        <end position="21"/>
    </location>
</feature>
<dbReference type="FunFam" id="3.40.50.300:FF:000997">
    <property type="entry name" value="Multidrug resistance-associated protein 1"/>
    <property type="match status" value="1"/>
</dbReference>
<dbReference type="STRING" id="1202772.A0A1V9YM97"/>
<evidence type="ECO:0000256" key="9">
    <source>
        <dbReference type="SAM" id="MobiDB-lite"/>
    </source>
</evidence>
<feature type="non-terminal residue" evidence="13">
    <location>
        <position position="1009"/>
    </location>
</feature>
<keyword evidence="2" id="KW-0813">Transport</keyword>
<dbReference type="InterPro" id="IPR044746">
    <property type="entry name" value="ABCC_6TM_D1"/>
</dbReference>
<dbReference type="InterPro" id="IPR003439">
    <property type="entry name" value="ABC_transporter-like_ATP-bd"/>
</dbReference>
<evidence type="ECO:0000259" key="12">
    <source>
        <dbReference type="PROSITE" id="PS50929"/>
    </source>
</evidence>
<feature type="transmembrane region" description="Helical" evidence="10">
    <location>
        <begin position="143"/>
        <end position="163"/>
    </location>
</feature>
<feature type="transmembrane region" description="Helical" evidence="10">
    <location>
        <begin position="943"/>
        <end position="970"/>
    </location>
</feature>
<evidence type="ECO:0000256" key="10">
    <source>
        <dbReference type="SAM" id="Phobius"/>
    </source>
</evidence>
<dbReference type="PANTHER" id="PTHR24223:SF443">
    <property type="entry name" value="MULTIDRUG-RESISTANCE LIKE PROTEIN 1, ISOFORM I"/>
    <property type="match status" value="1"/>
</dbReference>
<feature type="domain" description="ABC transporter" evidence="11">
    <location>
        <begin position="418"/>
        <end position="646"/>
    </location>
</feature>
<dbReference type="InterPro" id="IPR003593">
    <property type="entry name" value="AAA+_ATPase"/>
</dbReference>
<proteinExistence type="predicted"/>
<feature type="transmembrane region" description="Helical" evidence="10">
    <location>
        <begin position="213"/>
        <end position="237"/>
    </location>
</feature>
<dbReference type="OrthoDB" id="6500128at2759"/>
<dbReference type="GO" id="GO:0016887">
    <property type="term" value="F:ATP hydrolysis activity"/>
    <property type="evidence" value="ECO:0007669"/>
    <property type="project" value="InterPro"/>
</dbReference>
<dbReference type="Gene3D" id="1.20.1560.10">
    <property type="entry name" value="ABC transporter type 1, transmembrane domain"/>
    <property type="match status" value="2"/>
</dbReference>
<dbReference type="GO" id="GO:0005524">
    <property type="term" value="F:ATP binding"/>
    <property type="evidence" value="ECO:0007669"/>
    <property type="project" value="UniProtKB-KW"/>
</dbReference>
<dbReference type="CDD" id="cd18580">
    <property type="entry name" value="ABC_6TM_ABCC_D2"/>
    <property type="match status" value="1"/>
</dbReference>
<feature type="transmembrane region" description="Helical" evidence="10">
    <location>
        <begin position="243"/>
        <end position="263"/>
    </location>
</feature>
<comment type="subcellular location">
    <subcellularLocation>
        <location evidence="1">Vacuole membrane</location>
        <topology evidence="1">Multi-pass membrane protein</topology>
    </subcellularLocation>
</comment>
<dbReference type="EMBL" id="JNBR01001480">
    <property type="protein sequence ID" value="OQR86839.1"/>
    <property type="molecule type" value="Genomic_DNA"/>
</dbReference>
<evidence type="ECO:0000256" key="1">
    <source>
        <dbReference type="ARBA" id="ARBA00004128"/>
    </source>
</evidence>
<dbReference type="PANTHER" id="PTHR24223">
    <property type="entry name" value="ATP-BINDING CASSETTE SUB-FAMILY C"/>
    <property type="match status" value="1"/>
</dbReference>
<protein>
    <submittedName>
        <fullName evidence="13">Canalicular multispecific organic anion transporter</fullName>
    </submittedName>
</protein>
<dbReference type="InterPro" id="IPR050173">
    <property type="entry name" value="ABC_transporter_C-like"/>
</dbReference>
<feature type="domain" description="ABC transmembrane type-1" evidence="12">
    <location>
        <begin position="100"/>
        <end position="386"/>
    </location>
</feature>
<feature type="transmembrane region" description="Helical" evidence="10">
    <location>
        <begin position="331"/>
        <end position="350"/>
    </location>
</feature>
<evidence type="ECO:0000256" key="4">
    <source>
        <dbReference type="ARBA" id="ARBA00022737"/>
    </source>
</evidence>
<feature type="transmembrane region" description="Helical" evidence="10">
    <location>
        <begin position="99"/>
        <end position="123"/>
    </location>
</feature>
<dbReference type="FunFam" id="1.20.1560.10:FF:000063">
    <property type="entry name" value="Multidrug resistance protein ABC transporter"/>
    <property type="match status" value="1"/>
</dbReference>
<accession>A0A1V9YM97</accession>